<dbReference type="Gene3D" id="1.10.260.40">
    <property type="entry name" value="lambda repressor-like DNA-binding domains"/>
    <property type="match status" value="1"/>
</dbReference>
<gene>
    <name evidence="2" type="ORF">GCM10023338_15550</name>
</gene>
<dbReference type="Proteomes" id="UP001500631">
    <property type="component" value="Unassembled WGS sequence"/>
</dbReference>
<dbReference type="CDD" id="cd00093">
    <property type="entry name" value="HTH_XRE"/>
    <property type="match status" value="1"/>
</dbReference>
<dbReference type="PROSITE" id="PS50943">
    <property type="entry name" value="HTH_CROC1"/>
    <property type="match status" value="1"/>
</dbReference>
<dbReference type="RefSeq" id="WP_077925874.1">
    <property type="nucleotide sequence ID" value="NZ_BAABKE010000005.1"/>
</dbReference>
<name>A0ABP9MRP8_9GAMM</name>
<feature type="domain" description="HTH cro/C1-type" evidence="1">
    <location>
        <begin position="8"/>
        <end position="61"/>
    </location>
</feature>
<comment type="caution">
    <text evidence="2">The sequence shown here is derived from an EMBL/GenBank/DDBJ whole genome shotgun (WGS) entry which is preliminary data.</text>
</comment>
<protein>
    <submittedName>
        <fullName evidence="2">Helix-turn-helix transcriptional regulator</fullName>
    </submittedName>
</protein>
<reference evidence="3" key="1">
    <citation type="journal article" date="2019" name="Int. J. Syst. Evol. Microbiol.">
        <title>The Global Catalogue of Microorganisms (GCM) 10K type strain sequencing project: providing services to taxonomists for standard genome sequencing and annotation.</title>
        <authorList>
            <consortium name="The Broad Institute Genomics Platform"/>
            <consortium name="The Broad Institute Genome Sequencing Center for Infectious Disease"/>
            <person name="Wu L."/>
            <person name="Ma J."/>
        </authorList>
    </citation>
    <scope>NUCLEOTIDE SEQUENCE [LARGE SCALE GENOMIC DNA]</scope>
    <source>
        <strain evidence="3">JCM 18424</strain>
    </source>
</reference>
<evidence type="ECO:0000313" key="3">
    <source>
        <dbReference type="Proteomes" id="UP001500631"/>
    </source>
</evidence>
<proteinExistence type="predicted"/>
<dbReference type="EMBL" id="BAABKE010000005">
    <property type="protein sequence ID" value="GAA5100677.1"/>
    <property type="molecule type" value="Genomic_DNA"/>
</dbReference>
<dbReference type="Pfam" id="PF01381">
    <property type="entry name" value="HTH_3"/>
    <property type="match status" value="1"/>
</dbReference>
<accession>A0ABP9MRP8</accession>
<dbReference type="InterPro" id="IPR010982">
    <property type="entry name" value="Lambda_DNA-bd_dom_sf"/>
</dbReference>
<dbReference type="SMART" id="SM00530">
    <property type="entry name" value="HTH_XRE"/>
    <property type="match status" value="1"/>
</dbReference>
<evidence type="ECO:0000313" key="2">
    <source>
        <dbReference type="EMBL" id="GAA5100677.1"/>
    </source>
</evidence>
<dbReference type="InterPro" id="IPR001387">
    <property type="entry name" value="Cro/C1-type_HTH"/>
</dbReference>
<sequence>MLEFPKRLTQIREQAGYSVEEFGVLGGVGKATQYNYEKGTRKPDIEYLERLATLGYDILYIITGKASDSSLNPNEAQLIELYRQTSLPIKQAVMRVLGSDLNED</sequence>
<dbReference type="SUPFAM" id="SSF47413">
    <property type="entry name" value="lambda repressor-like DNA-binding domains"/>
    <property type="match status" value="1"/>
</dbReference>
<keyword evidence="3" id="KW-1185">Reference proteome</keyword>
<evidence type="ECO:0000259" key="1">
    <source>
        <dbReference type="PROSITE" id="PS50943"/>
    </source>
</evidence>
<organism evidence="2 3">
    <name type="scientific">Wohlfahrtiimonas larvae</name>
    <dbReference type="NCBI Taxonomy" id="1157986"/>
    <lineage>
        <taxon>Bacteria</taxon>
        <taxon>Pseudomonadati</taxon>
        <taxon>Pseudomonadota</taxon>
        <taxon>Gammaproteobacteria</taxon>
        <taxon>Cardiobacteriales</taxon>
        <taxon>Ignatzschineriaceae</taxon>
        <taxon>Wohlfahrtiimonas</taxon>
    </lineage>
</organism>